<keyword evidence="1" id="KW-0479">Metal-binding</keyword>
<protein>
    <recommendedName>
        <fullName evidence="3">CCHC-type domain-containing protein</fullName>
    </recommendedName>
</protein>
<dbReference type="InterPro" id="IPR051714">
    <property type="entry name" value="Znf_CCHC_NABP"/>
</dbReference>
<feature type="domain" description="CCHC-type" evidence="3">
    <location>
        <begin position="339"/>
        <end position="355"/>
    </location>
</feature>
<keyword evidence="1" id="KW-0863">Zinc-finger</keyword>
<dbReference type="InterPro" id="IPR001878">
    <property type="entry name" value="Znf_CCHC"/>
</dbReference>
<evidence type="ECO:0000259" key="3">
    <source>
        <dbReference type="PROSITE" id="PS50158"/>
    </source>
</evidence>
<feature type="domain" description="CCHC-type" evidence="3">
    <location>
        <begin position="129"/>
        <end position="144"/>
    </location>
</feature>
<name>A0ABQ0GBX7_9PEZI</name>
<evidence type="ECO:0000313" key="4">
    <source>
        <dbReference type="EMBL" id="GAB1315190.1"/>
    </source>
</evidence>
<proteinExistence type="predicted"/>
<feature type="domain" description="CCHC-type" evidence="3">
    <location>
        <begin position="437"/>
        <end position="452"/>
    </location>
</feature>
<feature type="compositionally biased region" description="Low complexity" evidence="2">
    <location>
        <begin position="518"/>
        <end position="532"/>
    </location>
</feature>
<dbReference type="SMART" id="SM00343">
    <property type="entry name" value="ZnF_C2HC"/>
    <property type="match status" value="11"/>
</dbReference>
<feature type="region of interest" description="Disordered" evidence="2">
    <location>
        <begin position="26"/>
        <end position="75"/>
    </location>
</feature>
<feature type="domain" description="CCHC-type" evidence="3">
    <location>
        <begin position="484"/>
        <end position="500"/>
    </location>
</feature>
<feature type="region of interest" description="Disordered" evidence="2">
    <location>
        <begin position="505"/>
        <end position="548"/>
    </location>
</feature>
<keyword evidence="5" id="KW-1185">Reference proteome</keyword>
<dbReference type="EMBL" id="BAAFSV010000002">
    <property type="protein sequence ID" value="GAB1315190.1"/>
    <property type="molecule type" value="Genomic_DNA"/>
</dbReference>
<organism evidence="4 5">
    <name type="scientific">Madurella fahalii</name>
    <dbReference type="NCBI Taxonomy" id="1157608"/>
    <lineage>
        <taxon>Eukaryota</taxon>
        <taxon>Fungi</taxon>
        <taxon>Dikarya</taxon>
        <taxon>Ascomycota</taxon>
        <taxon>Pezizomycotina</taxon>
        <taxon>Sordariomycetes</taxon>
        <taxon>Sordariomycetidae</taxon>
        <taxon>Sordariales</taxon>
        <taxon>Sordariales incertae sedis</taxon>
        <taxon>Madurella</taxon>
    </lineage>
</organism>
<gene>
    <name evidence="4" type="ORF">MFIFM68171_05400</name>
</gene>
<evidence type="ECO:0000256" key="1">
    <source>
        <dbReference type="PROSITE-ProRule" id="PRU00047"/>
    </source>
</evidence>
<dbReference type="SUPFAM" id="SSF57756">
    <property type="entry name" value="Retrovirus zinc finger-like domains"/>
    <property type="match status" value="5"/>
</dbReference>
<dbReference type="PANTHER" id="PTHR23002">
    <property type="entry name" value="ZINC FINGER CCHC DOMAIN CONTAINING PROTEIN"/>
    <property type="match status" value="1"/>
</dbReference>
<feature type="domain" description="CCHC-type" evidence="3">
    <location>
        <begin position="367"/>
        <end position="382"/>
    </location>
</feature>
<dbReference type="InterPro" id="IPR036875">
    <property type="entry name" value="Znf_CCHC_sf"/>
</dbReference>
<dbReference type="Pfam" id="PF00098">
    <property type="entry name" value="zf-CCHC"/>
    <property type="match status" value="10"/>
</dbReference>
<feature type="domain" description="CCHC-type" evidence="3">
    <location>
        <begin position="189"/>
        <end position="205"/>
    </location>
</feature>
<dbReference type="RefSeq" id="XP_070916921.1">
    <property type="nucleotide sequence ID" value="XM_071060820.1"/>
</dbReference>
<dbReference type="PROSITE" id="PS50158">
    <property type="entry name" value="ZF_CCHC"/>
    <property type="match status" value="10"/>
</dbReference>
<dbReference type="Gene3D" id="4.10.60.10">
    <property type="entry name" value="Zinc finger, CCHC-type"/>
    <property type="match status" value="7"/>
</dbReference>
<feature type="domain" description="CCHC-type" evidence="3">
    <location>
        <begin position="415"/>
        <end position="430"/>
    </location>
</feature>
<feature type="domain" description="CCHC-type" evidence="3">
    <location>
        <begin position="461"/>
        <end position="476"/>
    </location>
</feature>
<sequence length="548" mass="59032">MSAWETNDSGWGGGAVAASAWGSIDTASDGGSRWKDGSVATNNGGSGWKDGSVASNGGRPGWKDGSVATNGGGPGWEDGCVATDSVGDKWNNGDAAATSRDDSYGIESAHVGASGGNGDNETFGNNRACFNCGEPGHNKADCPKPRVLSGACRRCNEEGHWSKDCPNAPPMKCKECDSPDHILKDCPERKCKNCGETGHTVSQCKAPRKIDRSRLPDMSTEEAWALIIRAVKERDIDDVKEAIQIYVKSSPDATYSELEQAFRAQNVQLWLIAIEKPNLAATLTNMDLQGNLGKKYTVTYRFQWNPPRPRDRELWPKDVDENIERLKDAGEVVDGGLPKCRNCDEVGHITKSCPQEKIEKDIVPEIKCYNCEQVGHRIRDCPTPRIDKFACKNCGNSGHKAADCSEPRSAADVECRKCGEVGHFSRDCPQGGGSRGCRNCGQDGHMARDCTEPRNIANVQCRNCDEYGHMGKDCPKPRDITRVKCSNCQQLGHFKSKCPNPLVTEDGDGGFGNGGGDNSSFAGGDSNGGNADWPSASVEGDNGNNDDW</sequence>
<reference evidence="4 5" key="1">
    <citation type="submission" date="2024-09" db="EMBL/GenBank/DDBJ databases">
        <title>Itraconazole resistance in Madurella fahalii resulting from another homologue of gene encoding cytochrome P450 14-alpha sterol demethylase (CYP51).</title>
        <authorList>
            <person name="Yoshioka I."/>
            <person name="Fahal A.H."/>
            <person name="Kaneko S."/>
            <person name="Yaguchi T."/>
        </authorList>
    </citation>
    <scope>NUCLEOTIDE SEQUENCE [LARGE SCALE GENOMIC DNA]</scope>
    <source>
        <strain evidence="4 5">IFM 68171</strain>
    </source>
</reference>
<comment type="caution">
    <text evidence="4">The sequence shown here is derived from an EMBL/GenBank/DDBJ whole genome shotgun (WGS) entry which is preliminary data.</text>
</comment>
<evidence type="ECO:0000313" key="5">
    <source>
        <dbReference type="Proteomes" id="UP001628179"/>
    </source>
</evidence>
<keyword evidence="1" id="KW-0862">Zinc</keyword>
<feature type="domain" description="CCHC-type" evidence="3">
    <location>
        <begin position="152"/>
        <end position="167"/>
    </location>
</feature>
<accession>A0ABQ0GBX7</accession>
<dbReference type="GeneID" id="98176143"/>
<feature type="domain" description="CCHC-type" evidence="3">
    <location>
        <begin position="391"/>
        <end position="406"/>
    </location>
</feature>
<evidence type="ECO:0000256" key="2">
    <source>
        <dbReference type="SAM" id="MobiDB-lite"/>
    </source>
</evidence>
<dbReference type="Proteomes" id="UP001628179">
    <property type="component" value="Unassembled WGS sequence"/>
</dbReference>